<feature type="compositionally biased region" description="Basic and acidic residues" evidence="1">
    <location>
        <begin position="155"/>
        <end position="182"/>
    </location>
</feature>
<feature type="region of interest" description="Disordered" evidence="1">
    <location>
        <begin position="63"/>
        <end position="110"/>
    </location>
</feature>
<feature type="compositionally biased region" description="Acidic residues" evidence="1">
    <location>
        <begin position="360"/>
        <end position="373"/>
    </location>
</feature>
<feature type="compositionally biased region" description="Basic and acidic residues" evidence="1">
    <location>
        <begin position="75"/>
        <end position="110"/>
    </location>
</feature>
<dbReference type="AlphaFoldDB" id="A0A7R8V8J6"/>
<keyword evidence="4" id="KW-1185">Reference proteome</keyword>
<feature type="region of interest" description="Disordered" evidence="1">
    <location>
        <begin position="243"/>
        <end position="293"/>
    </location>
</feature>
<feature type="compositionally biased region" description="Basic and acidic residues" evidence="1">
    <location>
        <begin position="191"/>
        <end position="203"/>
    </location>
</feature>
<dbReference type="Proteomes" id="UP000594454">
    <property type="component" value="Chromosome 7"/>
</dbReference>
<evidence type="ECO:0000313" key="4">
    <source>
        <dbReference type="Proteomes" id="UP000594454"/>
    </source>
</evidence>
<feature type="compositionally biased region" description="Low complexity" evidence="1">
    <location>
        <begin position="424"/>
        <end position="439"/>
    </location>
</feature>
<accession>A0A7R8V8J6</accession>
<feature type="compositionally biased region" description="Polar residues" evidence="1">
    <location>
        <begin position="209"/>
        <end position="222"/>
    </location>
</feature>
<evidence type="ECO:0000256" key="2">
    <source>
        <dbReference type="SAM" id="Phobius"/>
    </source>
</evidence>
<feature type="region of interest" description="Disordered" evidence="1">
    <location>
        <begin position="317"/>
        <end position="336"/>
    </location>
</feature>
<reference evidence="3 4" key="1">
    <citation type="submission" date="2020-11" db="EMBL/GenBank/DDBJ databases">
        <authorList>
            <person name="Wallbank WR R."/>
            <person name="Pardo Diaz C."/>
            <person name="Kozak K."/>
            <person name="Martin S."/>
            <person name="Jiggins C."/>
            <person name="Moest M."/>
            <person name="Warren A I."/>
            <person name="Generalovic N T."/>
            <person name="Byers J.R.P. K."/>
            <person name="Montejo-Kovacevich G."/>
            <person name="Yen C E."/>
        </authorList>
    </citation>
    <scope>NUCLEOTIDE SEQUENCE [LARGE SCALE GENOMIC DNA]</scope>
</reference>
<evidence type="ECO:0000256" key="1">
    <source>
        <dbReference type="SAM" id="MobiDB-lite"/>
    </source>
</evidence>
<feature type="region of interest" description="Disordered" evidence="1">
    <location>
        <begin position="341"/>
        <end position="373"/>
    </location>
</feature>
<evidence type="ECO:0000313" key="3">
    <source>
        <dbReference type="EMBL" id="CAD7094077.1"/>
    </source>
</evidence>
<feature type="transmembrane region" description="Helical" evidence="2">
    <location>
        <begin position="12"/>
        <end position="36"/>
    </location>
</feature>
<organism evidence="3 4">
    <name type="scientific">Hermetia illucens</name>
    <name type="common">Black soldier fly</name>
    <dbReference type="NCBI Taxonomy" id="343691"/>
    <lineage>
        <taxon>Eukaryota</taxon>
        <taxon>Metazoa</taxon>
        <taxon>Ecdysozoa</taxon>
        <taxon>Arthropoda</taxon>
        <taxon>Hexapoda</taxon>
        <taxon>Insecta</taxon>
        <taxon>Pterygota</taxon>
        <taxon>Neoptera</taxon>
        <taxon>Endopterygota</taxon>
        <taxon>Diptera</taxon>
        <taxon>Brachycera</taxon>
        <taxon>Stratiomyomorpha</taxon>
        <taxon>Stratiomyidae</taxon>
        <taxon>Hermetiinae</taxon>
        <taxon>Hermetia</taxon>
    </lineage>
</organism>
<sequence length="571" mass="63816">MYLTNRLDSKTLTLTLVSLVLTFTTCGIFFVTYFFYTQGSSLFTVKPIPIATLSENINKRPEARDFRGNTNTNQEHLDHQPSLVRTEHEYNQRQQNSREKHDRWSVHAEKVTGNNIKSRSYVLAKSKEGKQLDHFRHYDSKYGEDNGGSAQSEDSSPKQDQHGQEARSGNNEKDDLQRRTDLNSETIYIDDYDRPSESARTNRGDQLPTVVTGSTPIPNAFGSISDQLDINNIDYFDSIIKDHSASGSDPPSTKLVTSSEPSSAEGMAQGEVSHHKEQPKGRRKSRKESPGRLSSSLFYYPTYSRSDVLPSFKTKLVTTGPTDSRRPYSWNRNGLVDDDDSFSSDELLDNDSIGSGSGDFIDEDDIEESAGDDSDEHRFLYANNRRVEYYRFSDEFLAGSPIYNNGNYKTVTAVNQSSRLDTPTSVSVQSNNSRSSTNSGTKKWIPPSIVSSRESRLVTTAASTTSGPLHLTTVSYPPTNLNLKASLPTVGNLQIENAGSDALATVNQQQQPKQQQQHDFHQNSGAWLETRARRIMGNVKKSEERSRQLLLCAEAGGGELCRMLFKGHLNE</sequence>
<feature type="region of interest" description="Disordered" evidence="1">
    <location>
        <begin position="124"/>
        <end position="222"/>
    </location>
</feature>
<keyword evidence="2" id="KW-0472">Membrane</keyword>
<keyword evidence="2" id="KW-1133">Transmembrane helix</keyword>
<dbReference type="InParanoid" id="A0A7R8V8J6"/>
<feature type="region of interest" description="Disordered" evidence="1">
    <location>
        <begin position="420"/>
        <end position="446"/>
    </location>
</feature>
<protein>
    <submittedName>
        <fullName evidence="3">Uncharacterized protein</fullName>
    </submittedName>
</protein>
<proteinExistence type="predicted"/>
<keyword evidence="2" id="KW-0812">Transmembrane</keyword>
<feature type="compositionally biased region" description="Polar residues" evidence="1">
    <location>
        <begin position="245"/>
        <end position="262"/>
    </location>
</feature>
<dbReference type="EMBL" id="LR899015">
    <property type="protein sequence ID" value="CAD7094077.1"/>
    <property type="molecule type" value="Genomic_DNA"/>
</dbReference>
<feature type="compositionally biased region" description="Basic and acidic residues" evidence="1">
    <location>
        <begin position="125"/>
        <end position="144"/>
    </location>
</feature>
<gene>
    <name evidence="3" type="ORF">HERILL_LOCUS16311</name>
</gene>
<name>A0A7R8V8J6_HERIL</name>